<dbReference type="Gene3D" id="3.40.630.190">
    <property type="entry name" value="LCP protein"/>
    <property type="match status" value="1"/>
</dbReference>
<evidence type="ECO:0000259" key="4">
    <source>
        <dbReference type="Pfam" id="PF03816"/>
    </source>
</evidence>
<dbReference type="Proteomes" id="UP000258533">
    <property type="component" value="Unassembled WGS sequence"/>
</dbReference>
<dbReference type="InterPro" id="IPR050922">
    <property type="entry name" value="LytR/CpsA/Psr_CW_biosynth"/>
</dbReference>
<dbReference type="NCBIfam" id="TIGR00350">
    <property type="entry name" value="lytR_cpsA_psr"/>
    <property type="match status" value="1"/>
</dbReference>
<dbReference type="AlphaFoldDB" id="A0A3E1IWK0"/>
<dbReference type="Pfam" id="PF03816">
    <property type="entry name" value="LytR_cpsA_psr"/>
    <property type="match status" value="1"/>
</dbReference>
<keyword evidence="3" id="KW-1133">Transmembrane helix</keyword>
<organism evidence="5 6">
    <name type="scientific">Gardnerella vaginalis</name>
    <dbReference type="NCBI Taxonomy" id="2702"/>
    <lineage>
        <taxon>Bacteria</taxon>
        <taxon>Bacillati</taxon>
        <taxon>Actinomycetota</taxon>
        <taxon>Actinomycetes</taxon>
        <taxon>Bifidobacteriales</taxon>
        <taxon>Bifidobacteriaceae</taxon>
        <taxon>Gardnerella</taxon>
    </lineage>
</organism>
<feature type="transmembrane region" description="Helical" evidence="3">
    <location>
        <begin position="37"/>
        <end position="58"/>
    </location>
</feature>
<comment type="caution">
    <text evidence="5">The sequence shown here is derived from an EMBL/GenBank/DDBJ whole genome shotgun (WGS) entry which is preliminary data.</text>
</comment>
<gene>
    <name evidence="5" type="ORF">AXE73_01740</name>
</gene>
<dbReference type="PANTHER" id="PTHR33392">
    <property type="entry name" value="POLYISOPRENYL-TEICHOIC ACID--PEPTIDOGLYCAN TEICHOIC ACID TRANSFERASE TAGU"/>
    <property type="match status" value="1"/>
</dbReference>
<feature type="compositionally biased region" description="Low complexity" evidence="2">
    <location>
        <begin position="399"/>
        <end position="424"/>
    </location>
</feature>
<proteinExistence type="inferred from homology"/>
<accession>A0A3E1IWK0</accession>
<evidence type="ECO:0000256" key="1">
    <source>
        <dbReference type="ARBA" id="ARBA00006068"/>
    </source>
</evidence>
<feature type="domain" description="Cell envelope-related transcriptional attenuator" evidence="4">
    <location>
        <begin position="118"/>
        <end position="281"/>
    </location>
</feature>
<keyword evidence="3" id="KW-0472">Membrane</keyword>
<feature type="compositionally biased region" description="Basic residues" evidence="2">
    <location>
        <begin position="377"/>
        <end position="389"/>
    </location>
</feature>
<dbReference type="EMBL" id="LRTT01000001">
    <property type="protein sequence ID" value="RFD77355.1"/>
    <property type="molecule type" value="Genomic_DNA"/>
</dbReference>
<dbReference type="PANTHER" id="PTHR33392:SF6">
    <property type="entry name" value="POLYISOPRENYL-TEICHOIC ACID--PEPTIDOGLYCAN TEICHOIC ACID TRANSFERASE TAGU"/>
    <property type="match status" value="1"/>
</dbReference>
<reference evidence="5 6" key="1">
    <citation type="submission" date="2016-02" db="EMBL/GenBank/DDBJ databases">
        <title>Gardnerella vaginalis Subgroups Defined by cpn60 Sequencing and Sialidase Activity in Isolates from Canada, Belgium and Kenya.</title>
        <authorList>
            <person name="Schellenberg J."/>
            <person name="Paramel Jayaprakash T."/>
            <person name="Withana Gamage N."/>
            <person name="Patterson M.H."/>
            <person name="Vaneechoutte M."/>
            <person name="Hill J.E."/>
        </authorList>
    </citation>
    <scope>NUCLEOTIDE SEQUENCE [LARGE SCALE GENOMIC DNA]</scope>
    <source>
        <strain evidence="5 6">N144</strain>
    </source>
</reference>
<dbReference type="InterPro" id="IPR004474">
    <property type="entry name" value="LytR_CpsA_psr"/>
</dbReference>
<comment type="similarity">
    <text evidence="1">Belongs to the LytR/CpsA/Psr (LCP) family.</text>
</comment>
<evidence type="ECO:0000256" key="3">
    <source>
        <dbReference type="SAM" id="Phobius"/>
    </source>
</evidence>
<feature type="compositionally biased region" description="Basic and acidic residues" evidence="2">
    <location>
        <begin position="367"/>
        <end position="376"/>
    </location>
</feature>
<evidence type="ECO:0000313" key="6">
    <source>
        <dbReference type="Proteomes" id="UP000258533"/>
    </source>
</evidence>
<evidence type="ECO:0000313" key="5">
    <source>
        <dbReference type="EMBL" id="RFD77355.1"/>
    </source>
</evidence>
<name>A0A3E1IWK0_GARVA</name>
<dbReference type="RefSeq" id="WP_165845236.1">
    <property type="nucleotide sequence ID" value="NZ_LRTT01000001.1"/>
</dbReference>
<evidence type="ECO:0000256" key="2">
    <source>
        <dbReference type="SAM" id="MobiDB-lite"/>
    </source>
</evidence>
<sequence>MAASRYNQDRRYQTNYWDSSAPHHTLNSQMLNNTRKIICMAIIAVLVFLTTIIASVWLDFSSTISSRVIKTISTSSKQIQSIDPNAGKTINILVLGQDTREGKNRAFQGGGEDENHQSDTAMIVQISADRSYINIVSIPRDSMVKAASCNTSKGRIPARRKVMFNSIFALGYAKGGDLASAASCTLATVNEITGLDITDFIVADFSGLSDMINAIGGVTLCIPVNTRDYYTGVNLKRGLQHLDGVQATQYARMRHDSASDGSDIMRTTRQQYLLKQLIHQALSKNLLTQSGQLYQLAKSALKSLNMSQGLANPTTLVGLAASLRNLKPSHIYAQTIPITTDPYDANRVILDESAQDVWDLMKEDKPLTKDLGEKPSKSKKSSKKNSKSSKKSDSKENSDSSSADSNDSAESTNSGENSLNSSNSYADPNAVKIGRVDPKTGLAKDSLGRLIDPNSGGIVNPEDGTIRNPQTGHYMGIADKYLNNTICAVPKGK</sequence>
<keyword evidence="3" id="KW-0812">Transmembrane</keyword>
<feature type="region of interest" description="Disordered" evidence="2">
    <location>
        <begin position="367"/>
        <end position="471"/>
    </location>
</feature>
<protein>
    <submittedName>
        <fullName evidence="5">Transcriptional regulator</fullName>
    </submittedName>
</protein>